<protein>
    <recommendedName>
        <fullName evidence="4">Bacterial repeat domain-containing protein</fullName>
    </recommendedName>
</protein>
<feature type="transmembrane region" description="Helical" evidence="1">
    <location>
        <begin position="637"/>
        <end position="656"/>
    </location>
</feature>
<keyword evidence="1" id="KW-0812">Transmembrane</keyword>
<sequence>MKGHSTYIPLIIFLVAFLAFLPGYSNAQYWFQSGVTLQSSLNYNNGAQVSIETVSPQSVPFGSFGFWIGENLNNGAFLQIGYLVPNASGYYQTNCTVGGCTGKVYLKKGYASWFWEYFPSGYSGTTFFGRIGGNYSAGGDGTFNEYGFRANGDVWDFYINNVSVGSVNLETSNSGQNSPSVVGEYADANTNSVYMKPVEFKNIVVYTQSGPRIPGKGYSYLGYGKGSLTNLPNNYGVSEVNNQTDFFEVGSGLPTNNNALLWSTGYRLNIISEYSSTNESGEYSPYSNILLHAVKYVNVSRGVRAVFSGWSGSGIGSYTGPVENITISMDSNITEVANWQMQYFLNVSTNVSGAVGSGWYKSGDVAHFYIVNSTEYFSPVERYAFSGWSDGSEGYSSSVVMDSPKNISAIWKLQYLVNGSTEYGKISGLGWYDNGSVASIDLNFSPIVTGNSSKTSFYIWSNGVTKRNFSFVVNRSVDLIPEFKEMYLVRFVPESYNGGPINASVIYIDGEKSGLESFLYSGVAYNISSVYFDGQNITLDYTYDATGPSTTVLKVPVYNVMLHTYGIFGNPINATVNVEFYNGTKKIYNLGKNGTLSIENVTYGYLHGYVSYSGVSESFSTRQTENYSVVIVSYSDLVVIAILVIVIMATIVELAMHRIRKMRK</sequence>
<keyword evidence="1" id="KW-0472">Membrane</keyword>
<evidence type="ECO:0000256" key="1">
    <source>
        <dbReference type="SAM" id="Phobius"/>
    </source>
</evidence>
<evidence type="ECO:0000313" key="3">
    <source>
        <dbReference type="Proteomes" id="UP000332487"/>
    </source>
</evidence>
<dbReference type="EMBL" id="GG697241">
    <property type="protein sequence ID" value="EET89676.1"/>
    <property type="molecule type" value="Genomic_DNA"/>
</dbReference>
<name>C7DIA2_MICA2</name>
<dbReference type="Proteomes" id="UP000332487">
    <property type="component" value="Unassembled WGS sequence"/>
</dbReference>
<gene>
    <name evidence="2" type="ORF">UNLARM2_0794</name>
</gene>
<keyword evidence="1" id="KW-1133">Transmembrane helix</keyword>
<reference evidence="2 3" key="2">
    <citation type="journal article" date="2010" name="Proc. Natl. Acad. Sci. U.S.A.">
        <title>Enigmatic, ultrasmall, uncultivated Archaea.</title>
        <authorList>
            <person name="Baker B.J."/>
            <person name="Comolli L.R."/>
            <person name="Dick G.J."/>
            <person name="Hauser L.J."/>
            <person name="Hyatt D."/>
            <person name="Dill B.D."/>
            <person name="Land M.L."/>
            <person name="Verberkmoes N.C."/>
            <person name="Hettich R.L."/>
            <person name="Banfield J.F."/>
        </authorList>
    </citation>
    <scope>NUCLEOTIDE SEQUENCE [LARGE SCALE GENOMIC DNA]</scope>
    <source>
        <strain evidence="2">ARMAN-2</strain>
    </source>
</reference>
<reference evidence="2 3" key="1">
    <citation type="journal article" date="2009" name="Genome Biol.">
        <title>Community-wide analysis of microbial genome sequence signatures.</title>
        <authorList>
            <person name="Dick G.J."/>
            <person name="Andersson A.F."/>
            <person name="Baker B.J."/>
            <person name="Simmons S.L."/>
            <person name="Thomas B.C."/>
            <person name="Yelton A.P."/>
            <person name="Banfield J.F."/>
        </authorList>
    </citation>
    <scope>NUCLEOTIDE SEQUENCE [LARGE SCALE GENOMIC DNA]</scope>
    <source>
        <strain evidence="2">ARMAN-2</strain>
    </source>
</reference>
<proteinExistence type="predicted"/>
<evidence type="ECO:0000313" key="2">
    <source>
        <dbReference type="EMBL" id="EET89676.1"/>
    </source>
</evidence>
<dbReference type="AlphaFoldDB" id="C7DIA2"/>
<organism evidence="2 3">
    <name type="scientific">Candidatus Micrarchaeum acidiphilum ARMAN-2</name>
    <dbReference type="NCBI Taxonomy" id="425595"/>
    <lineage>
        <taxon>Archaea</taxon>
        <taxon>Candidatus Micrarchaeota</taxon>
        <taxon>Candidatus Micrarchaeia</taxon>
        <taxon>Candidatus Micrarchaeales</taxon>
        <taxon>Candidatus Micrarchaeaceae</taxon>
        <taxon>Candidatus Micrarchaeum</taxon>
    </lineage>
</organism>
<evidence type="ECO:0008006" key="4">
    <source>
        <dbReference type="Google" id="ProtNLM"/>
    </source>
</evidence>
<keyword evidence="3" id="KW-1185">Reference proteome</keyword>
<accession>C7DIA2</accession>